<accession>A0ABW5H0S8</accession>
<evidence type="ECO:0000256" key="1">
    <source>
        <dbReference type="SAM" id="MobiDB-lite"/>
    </source>
</evidence>
<protein>
    <submittedName>
        <fullName evidence="2">DUF3558 family protein</fullName>
    </submittedName>
</protein>
<gene>
    <name evidence="2" type="ORF">ACFSVL_04930</name>
</gene>
<dbReference type="InterPro" id="IPR024520">
    <property type="entry name" value="DUF3558"/>
</dbReference>
<dbReference type="EMBL" id="JBHUKS010000004">
    <property type="protein sequence ID" value="MFD2466726.1"/>
    <property type="molecule type" value="Genomic_DNA"/>
</dbReference>
<dbReference type="Pfam" id="PF12079">
    <property type="entry name" value="DUF3558"/>
    <property type="match status" value="1"/>
</dbReference>
<proteinExistence type="predicted"/>
<organism evidence="2 3">
    <name type="scientific">Amycolatopsis silviterrae</name>
    <dbReference type="NCBI Taxonomy" id="1656914"/>
    <lineage>
        <taxon>Bacteria</taxon>
        <taxon>Bacillati</taxon>
        <taxon>Actinomycetota</taxon>
        <taxon>Actinomycetes</taxon>
        <taxon>Pseudonocardiales</taxon>
        <taxon>Pseudonocardiaceae</taxon>
        <taxon>Amycolatopsis</taxon>
    </lineage>
</organism>
<dbReference type="RefSeq" id="WP_378300889.1">
    <property type="nucleotide sequence ID" value="NZ_JBHUKS010000004.1"/>
</dbReference>
<feature type="compositionally biased region" description="Polar residues" evidence="1">
    <location>
        <begin position="1"/>
        <end position="14"/>
    </location>
</feature>
<evidence type="ECO:0000313" key="2">
    <source>
        <dbReference type="EMBL" id="MFD2466726.1"/>
    </source>
</evidence>
<comment type="caution">
    <text evidence="2">The sequence shown here is derived from an EMBL/GenBank/DDBJ whole genome shotgun (WGS) entry which is preliminary data.</text>
</comment>
<dbReference type="Proteomes" id="UP001597483">
    <property type="component" value="Unassembled WGS sequence"/>
</dbReference>
<sequence length="234" mass="24030">MLDVTSGTDTTASCKTAEDLAGKLEPSPEELTPPTQSAGTRTMEAGKIVANIRRVARTLSVTLALVNAAACGNSINGTGTATTSASAPANPASSSPNPFATLDQCQLVDQILSGQGFPPARPSIADANRSCRTKRTSVNAAKDPAAEVGIALQDGQKYTDNVLDPHSAHNGNINGRKLIEQRDLLGSPGGCQIGMEVGPDSRALVIVLIGDDTAAACEKAEDVATALDKLLPRN</sequence>
<keyword evidence="3" id="KW-1185">Reference proteome</keyword>
<feature type="region of interest" description="Disordered" evidence="1">
    <location>
        <begin position="1"/>
        <end position="42"/>
    </location>
</feature>
<evidence type="ECO:0000313" key="3">
    <source>
        <dbReference type="Proteomes" id="UP001597483"/>
    </source>
</evidence>
<reference evidence="3" key="1">
    <citation type="journal article" date="2019" name="Int. J. Syst. Evol. Microbiol.">
        <title>The Global Catalogue of Microorganisms (GCM) 10K type strain sequencing project: providing services to taxonomists for standard genome sequencing and annotation.</title>
        <authorList>
            <consortium name="The Broad Institute Genomics Platform"/>
            <consortium name="The Broad Institute Genome Sequencing Center for Infectious Disease"/>
            <person name="Wu L."/>
            <person name="Ma J."/>
        </authorList>
    </citation>
    <scope>NUCLEOTIDE SEQUENCE [LARGE SCALE GENOMIC DNA]</scope>
    <source>
        <strain evidence="3">CGMCC 4.7641</strain>
    </source>
</reference>
<name>A0ABW5H0S8_9PSEU</name>